<dbReference type="WBParaSite" id="RSKR_0000446000.1">
    <property type="protein sequence ID" value="RSKR_0000446000.1"/>
    <property type="gene ID" value="RSKR_0000446000"/>
</dbReference>
<evidence type="ECO:0000313" key="2">
    <source>
        <dbReference type="WBParaSite" id="RSKR_0000446000.1"/>
    </source>
</evidence>
<accession>A0AC35TUI5</accession>
<dbReference type="Proteomes" id="UP000095286">
    <property type="component" value="Unplaced"/>
</dbReference>
<evidence type="ECO:0000313" key="1">
    <source>
        <dbReference type="Proteomes" id="UP000095286"/>
    </source>
</evidence>
<reference evidence="2" key="1">
    <citation type="submission" date="2016-11" db="UniProtKB">
        <authorList>
            <consortium name="WormBaseParasite"/>
        </authorList>
    </citation>
    <scope>IDENTIFICATION</scope>
    <source>
        <strain evidence="2">KR3021</strain>
    </source>
</reference>
<sequence>MEMAKTFDEISGDVSKALRNFPDFPQAGILFKDIMPILKNPKLTADLCLAIAKNYSNEGITAVAGCEARGFLFGVQVAIHLNVPFVPIRKKGKLPGKCVSASYLKEYGEDIVEVQEDAFQKGDKVLIIDDLLATGGTMNAAIQVIEKAGAFPTVAFCIIELVDLKGKNVLPKSTRFESMLKF</sequence>
<protein>
    <submittedName>
        <fullName evidence="2">Adenine phosphoribosyltransferase</fullName>
    </submittedName>
</protein>
<organism evidence="1 2">
    <name type="scientific">Rhabditophanes sp. KR3021</name>
    <dbReference type="NCBI Taxonomy" id="114890"/>
    <lineage>
        <taxon>Eukaryota</taxon>
        <taxon>Metazoa</taxon>
        <taxon>Ecdysozoa</taxon>
        <taxon>Nematoda</taxon>
        <taxon>Chromadorea</taxon>
        <taxon>Rhabditida</taxon>
        <taxon>Tylenchina</taxon>
        <taxon>Panagrolaimomorpha</taxon>
        <taxon>Strongyloidoidea</taxon>
        <taxon>Alloionematidae</taxon>
        <taxon>Rhabditophanes</taxon>
    </lineage>
</organism>
<name>A0AC35TUI5_9BILA</name>
<proteinExistence type="predicted"/>